<organism evidence="1 2">
    <name type="scientific">Cephalotrichum gorgonifer</name>
    <dbReference type="NCBI Taxonomy" id="2041049"/>
    <lineage>
        <taxon>Eukaryota</taxon>
        <taxon>Fungi</taxon>
        <taxon>Dikarya</taxon>
        <taxon>Ascomycota</taxon>
        <taxon>Pezizomycotina</taxon>
        <taxon>Sordariomycetes</taxon>
        <taxon>Hypocreomycetidae</taxon>
        <taxon>Microascales</taxon>
        <taxon>Microascaceae</taxon>
        <taxon>Cephalotrichum</taxon>
    </lineage>
</organism>
<gene>
    <name evidence="1" type="ORF">DNG_04225</name>
</gene>
<keyword evidence="2" id="KW-1185">Reference proteome</keyword>
<dbReference type="Proteomes" id="UP001187682">
    <property type="component" value="Unassembled WGS sequence"/>
</dbReference>
<comment type="caution">
    <text evidence="1">The sequence shown here is derived from an EMBL/GenBank/DDBJ whole genome shotgun (WGS) entry which is preliminary data.</text>
</comment>
<reference evidence="1" key="1">
    <citation type="submission" date="2018-03" db="EMBL/GenBank/DDBJ databases">
        <authorList>
            <person name="Guldener U."/>
        </authorList>
    </citation>
    <scope>NUCLEOTIDE SEQUENCE</scope>
</reference>
<evidence type="ECO:0000313" key="2">
    <source>
        <dbReference type="Proteomes" id="UP001187682"/>
    </source>
</evidence>
<sequence>MADLSLVMDAFHIVIGSARLTCTLPPLAPKALRAISRWQGLWDIAVATADKEDPVVSVMTKHGTEMCWLARKLVEVSVEGKEDAAYFQGVAHKSLVEVHGLVRDLGS</sequence>
<dbReference type="EMBL" id="ONZQ02000005">
    <property type="protein sequence ID" value="SPO01552.1"/>
    <property type="molecule type" value="Genomic_DNA"/>
</dbReference>
<name>A0AAE8MY52_9PEZI</name>
<protein>
    <submittedName>
        <fullName evidence="1">Uncharacterized protein</fullName>
    </submittedName>
</protein>
<evidence type="ECO:0000313" key="1">
    <source>
        <dbReference type="EMBL" id="SPO01552.1"/>
    </source>
</evidence>
<dbReference type="AlphaFoldDB" id="A0AAE8MY52"/>
<accession>A0AAE8MY52</accession>
<proteinExistence type="predicted"/>